<proteinExistence type="predicted"/>
<dbReference type="KEGG" id="fgl:EM308_02315"/>
<organism evidence="1 2">
    <name type="scientific">Flavobacterium gilvum</name>
    <dbReference type="NCBI Taxonomy" id="1492737"/>
    <lineage>
        <taxon>Bacteria</taxon>
        <taxon>Pseudomonadati</taxon>
        <taxon>Bacteroidota</taxon>
        <taxon>Flavobacteriia</taxon>
        <taxon>Flavobacteriales</taxon>
        <taxon>Flavobacteriaceae</taxon>
        <taxon>Flavobacterium</taxon>
    </lineage>
</organism>
<evidence type="ECO:0000313" key="1">
    <source>
        <dbReference type="EMBL" id="AOW08425.1"/>
    </source>
</evidence>
<keyword evidence="2" id="KW-1185">Reference proteome</keyword>
<reference evidence="1 2" key="1">
    <citation type="submission" date="2016-10" db="EMBL/GenBank/DDBJ databases">
        <title>Flavobacterium gilvum sp. nov., isolated from stream water.</title>
        <authorList>
            <person name="Shin S.-K."/>
            <person name="Cho Y.-J."/>
            <person name="Yi H."/>
        </authorList>
    </citation>
    <scope>NUCLEOTIDE SEQUENCE [LARGE SCALE GENOMIC DNA]</scope>
    <source>
        <strain evidence="1 2">EM1308</strain>
    </source>
</reference>
<evidence type="ECO:0000313" key="2">
    <source>
        <dbReference type="Proteomes" id="UP000175968"/>
    </source>
</evidence>
<sequence length="66" mass="7819">MLCFFNQIPTLIALFAINLQIIKNQTKGHKITLRRNSKSNKERLFFAENNELKFNRVVKSFGHRIK</sequence>
<name>A0AAC9N3A2_9FLAO</name>
<gene>
    <name evidence="1" type="ORF">EM308_02315</name>
</gene>
<dbReference type="AlphaFoldDB" id="A0AAC9N3A2"/>
<dbReference type="EMBL" id="CP017479">
    <property type="protein sequence ID" value="AOW08425.1"/>
    <property type="molecule type" value="Genomic_DNA"/>
</dbReference>
<dbReference type="Proteomes" id="UP000175968">
    <property type="component" value="Chromosome"/>
</dbReference>
<accession>A0AAC9N3A2</accession>
<protein>
    <submittedName>
        <fullName evidence="1">Uncharacterized protein</fullName>
    </submittedName>
</protein>